<keyword evidence="2" id="KW-1185">Reference proteome</keyword>
<proteinExistence type="predicted"/>
<dbReference type="RefSeq" id="XP_008452415.2">
    <property type="nucleotide sequence ID" value="XM_008454193.3"/>
</dbReference>
<dbReference type="Proteomes" id="UP001652600">
    <property type="component" value="Chromosome 10"/>
</dbReference>
<gene>
    <name evidence="3" type="primary">LOC103493453</name>
</gene>
<keyword evidence="1" id="KW-1133">Transmembrane helix</keyword>
<feature type="transmembrane region" description="Helical" evidence="1">
    <location>
        <begin position="133"/>
        <end position="161"/>
    </location>
</feature>
<name>A0A1S3BUK5_CUCME</name>
<keyword evidence="1" id="KW-0812">Transmembrane</keyword>
<organism evidence="2 3">
    <name type="scientific">Cucumis melo</name>
    <name type="common">Muskmelon</name>
    <dbReference type="NCBI Taxonomy" id="3656"/>
    <lineage>
        <taxon>Eukaryota</taxon>
        <taxon>Viridiplantae</taxon>
        <taxon>Streptophyta</taxon>
        <taxon>Embryophyta</taxon>
        <taxon>Tracheophyta</taxon>
        <taxon>Spermatophyta</taxon>
        <taxon>Magnoliopsida</taxon>
        <taxon>eudicotyledons</taxon>
        <taxon>Gunneridae</taxon>
        <taxon>Pentapetalae</taxon>
        <taxon>rosids</taxon>
        <taxon>fabids</taxon>
        <taxon>Cucurbitales</taxon>
        <taxon>Cucurbitaceae</taxon>
        <taxon>Benincaseae</taxon>
        <taxon>Cucumis</taxon>
    </lineage>
</organism>
<reference evidence="3" key="1">
    <citation type="submission" date="2025-08" db="UniProtKB">
        <authorList>
            <consortium name="RefSeq"/>
        </authorList>
    </citation>
    <scope>IDENTIFICATION</scope>
    <source>
        <tissue evidence="3">Stem</tissue>
    </source>
</reference>
<evidence type="ECO:0000313" key="2">
    <source>
        <dbReference type="Proteomes" id="UP001652600"/>
    </source>
</evidence>
<accession>A0A1S3BUK5</accession>
<keyword evidence="1" id="KW-0472">Membrane</keyword>
<protein>
    <submittedName>
        <fullName evidence="3">Uncharacterized protein LOC103493453 isoform X1</fullName>
    </submittedName>
</protein>
<evidence type="ECO:0000313" key="3">
    <source>
        <dbReference type="RefSeq" id="XP_008452415.2"/>
    </source>
</evidence>
<evidence type="ECO:0000256" key="1">
    <source>
        <dbReference type="SAM" id="Phobius"/>
    </source>
</evidence>
<dbReference type="AlphaFoldDB" id="A0A1S3BUK5"/>
<dbReference type="GeneID" id="103493453"/>
<dbReference type="KEGG" id="cmo:103493453"/>
<dbReference type="InParanoid" id="A0A1S3BUK5"/>
<sequence>MLSFEFSLYLTSLATNMVSTRKTHYLLIFSTSPMMSPSSSGLPPFCPKQFKMIPSRCPLKRLHRLRDIHDGSSSSVQATSLEYSESFYDEFVDSTGRSRRSAIVPSLTILGNVPLPSNISSIEVPPTGDNVMIFHLMILLTFLCLKFPIPLPLLLILHVFLQLF</sequence>